<dbReference type="PANTHER" id="PTHR43214">
    <property type="entry name" value="TWO-COMPONENT RESPONSE REGULATOR"/>
    <property type="match status" value="1"/>
</dbReference>
<dbReference type="InterPro" id="IPR016032">
    <property type="entry name" value="Sig_transdc_resp-reg_C-effctor"/>
</dbReference>
<organism evidence="7 8">
    <name type="scientific">Nocardioides lentus</name>
    <dbReference type="NCBI Taxonomy" id="338077"/>
    <lineage>
        <taxon>Bacteria</taxon>
        <taxon>Bacillati</taxon>
        <taxon>Actinomycetota</taxon>
        <taxon>Actinomycetes</taxon>
        <taxon>Propionibacteriales</taxon>
        <taxon>Nocardioidaceae</taxon>
        <taxon>Nocardioides</taxon>
    </lineage>
</organism>
<dbReference type="CDD" id="cd06170">
    <property type="entry name" value="LuxR_C_like"/>
    <property type="match status" value="1"/>
</dbReference>
<dbReference type="PANTHER" id="PTHR43214:SF24">
    <property type="entry name" value="TRANSCRIPTIONAL REGULATORY PROTEIN NARL-RELATED"/>
    <property type="match status" value="1"/>
</dbReference>
<feature type="modified residue" description="4-aspartylphosphate" evidence="4">
    <location>
        <position position="89"/>
    </location>
</feature>
<name>A0ABN2P7D2_9ACTN</name>
<dbReference type="Pfam" id="PF00196">
    <property type="entry name" value="GerE"/>
    <property type="match status" value="1"/>
</dbReference>
<protein>
    <submittedName>
        <fullName evidence="7">Response regulator transcription factor</fullName>
    </submittedName>
</protein>
<evidence type="ECO:0000259" key="5">
    <source>
        <dbReference type="PROSITE" id="PS50043"/>
    </source>
</evidence>
<dbReference type="InterPro" id="IPR011006">
    <property type="entry name" value="CheY-like_superfamily"/>
</dbReference>
<dbReference type="Proteomes" id="UP001501612">
    <property type="component" value="Unassembled WGS sequence"/>
</dbReference>
<feature type="domain" description="HTH luxR-type" evidence="5">
    <location>
        <begin position="181"/>
        <end position="246"/>
    </location>
</feature>
<dbReference type="Gene3D" id="3.40.50.2300">
    <property type="match status" value="1"/>
</dbReference>
<dbReference type="SMART" id="SM00421">
    <property type="entry name" value="HTH_LUXR"/>
    <property type="match status" value="1"/>
</dbReference>
<keyword evidence="4" id="KW-0597">Phosphoprotein</keyword>
<dbReference type="InterPro" id="IPR000792">
    <property type="entry name" value="Tscrpt_reg_LuxR_C"/>
</dbReference>
<evidence type="ECO:0000256" key="1">
    <source>
        <dbReference type="ARBA" id="ARBA00023015"/>
    </source>
</evidence>
<keyword evidence="1" id="KW-0805">Transcription regulation</keyword>
<accession>A0ABN2P7D2</accession>
<keyword evidence="3" id="KW-0804">Transcription</keyword>
<dbReference type="PRINTS" id="PR00038">
    <property type="entry name" value="HTHLUXR"/>
</dbReference>
<dbReference type="InterPro" id="IPR001789">
    <property type="entry name" value="Sig_transdc_resp-reg_receiver"/>
</dbReference>
<dbReference type="SUPFAM" id="SSF46894">
    <property type="entry name" value="C-terminal effector domain of the bipartite response regulators"/>
    <property type="match status" value="1"/>
</dbReference>
<dbReference type="EMBL" id="BAAAMY010000004">
    <property type="protein sequence ID" value="GAA1914371.1"/>
    <property type="molecule type" value="Genomic_DNA"/>
</dbReference>
<proteinExistence type="predicted"/>
<gene>
    <name evidence="7" type="ORF">GCM10009737_14640</name>
</gene>
<evidence type="ECO:0000256" key="3">
    <source>
        <dbReference type="ARBA" id="ARBA00023163"/>
    </source>
</evidence>
<comment type="caution">
    <text evidence="7">The sequence shown here is derived from an EMBL/GenBank/DDBJ whole genome shotgun (WGS) entry which is preliminary data.</text>
</comment>
<dbReference type="PROSITE" id="PS50043">
    <property type="entry name" value="HTH_LUXR_2"/>
    <property type="match status" value="1"/>
</dbReference>
<evidence type="ECO:0000313" key="8">
    <source>
        <dbReference type="Proteomes" id="UP001501612"/>
    </source>
</evidence>
<dbReference type="InterPro" id="IPR039420">
    <property type="entry name" value="WalR-like"/>
</dbReference>
<feature type="domain" description="Response regulatory" evidence="6">
    <location>
        <begin position="34"/>
        <end position="153"/>
    </location>
</feature>
<dbReference type="SUPFAM" id="SSF52172">
    <property type="entry name" value="CheY-like"/>
    <property type="match status" value="1"/>
</dbReference>
<dbReference type="SMART" id="SM00448">
    <property type="entry name" value="REC"/>
    <property type="match status" value="1"/>
</dbReference>
<dbReference type="Pfam" id="PF00072">
    <property type="entry name" value="Response_reg"/>
    <property type="match status" value="1"/>
</dbReference>
<reference evidence="7 8" key="1">
    <citation type="journal article" date="2019" name="Int. J. Syst. Evol. Microbiol.">
        <title>The Global Catalogue of Microorganisms (GCM) 10K type strain sequencing project: providing services to taxonomists for standard genome sequencing and annotation.</title>
        <authorList>
            <consortium name="The Broad Institute Genomics Platform"/>
            <consortium name="The Broad Institute Genome Sequencing Center for Infectious Disease"/>
            <person name="Wu L."/>
            <person name="Ma J."/>
        </authorList>
    </citation>
    <scope>NUCLEOTIDE SEQUENCE [LARGE SCALE GENOMIC DNA]</scope>
    <source>
        <strain evidence="7 8">JCM 14046</strain>
    </source>
</reference>
<evidence type="ECO:0000256" key="4">
    <source>
        <dbReference type="PROSITE-ProRule" id="PRU00169"/>
    </source>
</evidence>
<evidence type="ECO:0000259" key="6">
    <source>
        <dbReference type="PROSITE" id="PS50110"/>
    </source>
</evidence>
<evidence type="ECO:0000256" key="2">
    <source>
        <dbReference type="ARBA" id="ARBA00023125"/>
    </source>
</evidence>
<sequence length="261" mass="27733">MVGAYGEAVSSWGGVVDFSGRGWGGAVQQDPPTRVAVIDDHVLFAEALRLALQVAGLDVVHLGAGTDGPGLPALVVEVTRARPDVLMLDLDLGDGGDGARLVGPFTAAGVSVLVVTATENRERWGQCLHLGAVGVLVKTSPLQAIVAAVDDVRRGRPVLAEAERLELMRTWREATERRRRRLGDFARLTRREREVLLELAHGRRIQQIAASAVVAESTVRSQVKSILAKLGVTSQLAAVSLAHETGWAESAASDPTGRPPR</sequence>
<keyword evidence="2" id="KW-0238">DNA-binding</keyword>
<evidence type="ECO:0000313" key="7">
    <source>
        <dbReference type="EMBL" id="GAA1914371.1"/>
    </source>
</evidence>
<keyword evidence="8" id="KW-1185">Reference proteome</keyword>
<dbReference type="PROSITE" id="PS50110">
    <property type="entry name" value="RESPONSE_REGULATORY"/>
    <property type="match status" value="1"/>
</dbReference>